<feature type="transmembrane region" description="Helical" evidence="5">
    <location>
        <begin position="89"/>
        <end position="112"/>
    </location>
</feature>
<dbReference type="Pfam" id="PF12698">
    <property type="entry name" value="ABC2_membrane_3"/>
    <property type="match status" value="1"/>
</dbReference>
<name>A0ABR7JRB3_9FIRM</name>
<keyword evidence="2 5" id="KW-0812">Transmembrane</keyword>
<protein>
    <submittedName>
        <fullName evidence="7">ABC transporter permease</fullName>
    </submittedName>
</protein>
<keyword evidence="3 5" id="KW-1133">Transmembrane helix</keyword>
<evidence type="ECO:0000313" key="8">
    <source>
        <dbReference type="Proteomes" id="UP000609849"/>
    </source>
</evidence>
<feature type="transmembrane region" description="Helical" evidence="5">
    <location>
        <begin position="215"/>
        <end position="237"/>
    </location>
</feature>
<organism evidence="7 8">
    <name type="scientific">Romboutsia faecis</name>
    <dbReference type="NCBI Taxonomy" id="2764597"/>
    <lineage>
        <taxon>Bacteria</taxon>
        <taxon>Bacillati</taxon>
        <taxon>Bacillota</taxon>
        <taxon>Clostridia</taxon>
        <taxon>Peptostreptococcales</taxon>
        <taxon>Peptostreptococcaceae</taxon>
        <taxon>Romboutsia</taxon>
    </lineage>
</organism>
<feature type="transmembrane region" description="Helical" evidence="5">
    <location>
        <begin position="124"/>
        <end position="144"/>
    </location>
</feature>
<evidence type="ECO:0000256" key="2">
    <source>
        <dbReference type="ARBA" id="ARBA00022692"/>
    </source>
</evidence>
<feature type="transmembrane region" description="Helical" evidence="5">
    <location>
        <begin position="48"/>
        <end position="68"/>
    </location>
</feature>
<evidence type="ECO:0000259" key="6">
    <source>
        <dbReference type="Pfam" id="PF12698"/>
    </source>
</evidence>
<sequence length="245" mass="27596">MHLNLVLRIQILKKQKSILHFSYSTKVEVSTYPNGNIINTNCKNYFNYLAYSMFAILILGVSAVTITFNKKDLKMRNLSSTLTLRCMSFQMILANITFAIVVWLVMISASFIMYKNYMFSVNGLLFLLNSFVFSMAVLSISLLIGNLVNSKNAMSAAANVVSLGCCFISGVFVPQAYLGDTVITIARFNPTYWYVKANNEISILVNYSKENLTPIIMSILIVFGFTLAILAVTLVVMKQKRIRNY</sequence>
<evidence type="ECO:0000256" key="1">
    <source>
        <dbReference type="ARBA" id="ARBA00004141"/>
    </source>
</evidence>
<feature type="domain" description="ABC-2 type transporter transmembrane" evidence="6">
    <location>
        <begin position="22"/>
        <end position="233"/>
    </location>
</feature>
<dbReference type="Proteomes" id="UP000609849">
    <property type="component" value="Unassembled WGS sequence"/>
</dbReference>
<reference evidence="7 8" key="1">
    <citation type="submission" date="2020-08" db="EMBL/GenBank/DDBJ databases">
        <authorList>
            <person name="Liu C."/>
            <person name="Sun Q."/>
        </authorList>
    </citation>
    <scope>NUCLEOTIDE SEQUENCE [LARGE SCALE GENOMIC DNA]</scope>
    <source>
        <strain evidence="7 8">NSJ-18</strain>
    </source>
</reference>
<accession>A0ABR7JRB3</accession>
<comment type="caution">
    <text evidence="7">The sequence shown here is derived from an EMBL/GenBank/DDBJ whole genome shotgun (WGS) entry which is preliminary data.</text>
</comment>
<dbReference type="InterPro" id="IPR013525">
    <property type="entry name" value="ABC2_TM"/>
</dbReference>
<keyword evidence="8" id="KW-1185">Reference proteome</keyword>
<keyword evidence="4 5" id="KW-0472">Membrane</keyword>
<comment type="subcellular location">
    <subcellularLocation>
        <location evidence="1">Membrane</location>
        <topology evidence="1">Multi-pass membrane protein</topology>
    </subcellularLocation>
</comment>
<dbReference type="EMBL" id="JACRWE010000004">
    <property type="protein sequence ID" value="MBC5997146.1"/>
    <property type="molecule type" value="Genomic_DNA"/>
</dbReference>
<feature type="transmembrane region" description="Helical" evidence="5">
    <location>
        <begin position="156"/>
        <end position="178"/>
    </location>
</feature>
<evidence type="ECO:0000256" key="4">
    <source>
        <dbReference type="ARBA" id="ARBA00023136"/>
    </source>
</evidence>
<evidence type="ECO:0000256" key="5">
    <source>
        <dbReference type="SAM" id="Phobius"/>
    </source>
</evidence>
<gene>
    <name evidence="7" type="ORF">H8923_10265</name>
</gene>
<evidence type="ECO:0000313" key="7">
    <source>
        <dbReference type="EMBL" id="MBC5997146.1"/>
    </source>
</evidence>
<proteinExistence type="predicted"/>
<evidence type="ECO:0000256" key="3">
    <source>
        <dbReference type="ARBA" id="ARBA00022989"/>
    </source>
</evidence>